<accession>A0A163LFY1</accession>
<protein>
    <submittedName>
        <fullName evidence="1">Uncharacterized protein</fullName>
    </submittedName>
</protein>
<dbReference type="RefSeq" id="WP_063479142.1">
    <property type="nucleotide sequence ID" value="NZ_CP147845.1"/>
</dbReference>
<evidence type="ECO:0000313" key="1">
    <source>
        <dbReference type="EMBL" id="KZS48096.1"/>
    </source>
</evidence>
<sequence>MSRVLNLAAEDEVLDYCANETCGKEIYFGQLVTKIGHELVCSGKCLVEKIGAVTIIAGKGGV</sequence>
<dbReference type="EMBL" id="LWMH01000001">
    <property type="protein sequence ID" value="KZS48096.1"/>
    <property type="molecule type" value="Genomic_DNA"/>
</dbReference>
<dbReference type="AlphaFoldDB" id="A0A163LFY1"/>
<comment type="caution">
    <text evidence="1">The sequence shown here is derived from an EMBL/GenBank/DDBJ whole genome shotgun (WGS) entry which is preliminary data.</text>
</comment>
<reference evidence="1" key="1">
    <citation type="journal article" date="2016" name="Genome Announc.">
        <title>Draft genomes of two strains of Paenibacillus glucanolyticus with capability to degrade lignocellulose.</title>
        <authorList>
            <person name="Mathews S.L."/>
            <person name="Pawlak J."/>
            <person name="Grunden A.M."/>
        </authorList>
    </citation>
    <scope>NUCLEOTIDE SEQUENCE [LARGE SCALE GENOMIC DNA]</scope>
    <source>
        <strain evidence="1">SLM1</strain>
    </source>
</reference>
<name>A0A163LFY1_9BACL</name>
<keyword evidence="2" id="KW-1185">Reference proteome</keyword>
<dbReference type="Proteomes" id="UP000076796">
    <property type="component" value="Unassembled WGS sequence"/>
</dbReference>
<proteinExistence type="predicted"/>
<gene>
    <name evidence="1" type="ORF">AWU65_20280</name>
</gene>
<dbReference type="OrthoDB" id="2657780at2"/>
<dbReference type="GeneID" id="97556401"/>
<organism evidence="1 2">
    <name type="scientific">Paenibacillus glucanolyticus</name>
    <dbReference type="NCBI Taxonomy" id="59843"/>
    <lineage>
        <taxon>Bacteria</taxon>
        <taxon>Bacillati</taxon>
        <taxon>Bacillota</taxon>
        <taxon>Bacilli</taxon>
        <taxon>Bacillales</taxon>
        <taxon>Paenibacillaceae</taxon>
        <taxon>Paenibacillus</taxon>
    </lineage>
</organism>
<evidence type="ECO:0000313" key="2">
    <source>
        <dbReference type="Proteomes" id="UP000076796"/>
    </source>
</evidence>